<dbReference type="InterPro" id="IPR011447">
    <property type="entry name" value="DUF1552"/>
</dbReference>
<feature type="non-terminal residue" evidence="1">
    <location>
        <position position="1"/>
    </location>
</feature>
<name>A0A382QH57_9ZZZZ</name>
<protein>
    <recommendedName>
        <fullName evidence="2">DUF1552 domain-containing protein</fullName>
    </recommendedName>
</protein>
<dbReference type="EMBL" id="UINC01114508">
    <property type="protein sequence ID" value="SVC84859.1"/>
    <property type="molecule type" value="Genomic_DNA"/>
</dbReference>
<dbReference type="Pfam" id="PF07586">
    <property type="entry name" value="HXXSHH"/>
    <property type="match status" value="1"/>
</dbReference>
<sequence>PYGGGMSKNLQIPRRTFLRGLGTAIALPTLEAMIPARAQATGKAEFPTRMAFIYIPNGVIQENWNVKGEGKDYQFSTILKPLAKHRDDLLVFSGLAHDKAKANGDGAGDHARANATFLTGCQARKTSGANIKLGVSVDQIAAQKIGDQTRLTSLELSSDGVRLSGRCDSGYSCAYQFNLAWKNASTPMPPESNPKAVFDRLFAGGSKKEIDENKQRRERYRKSILDFALEDAKRLEKKLGYTDKRKLDEYLDSVRELEKRIEAMAKSNVSLPEGFNVPAGKPRDFGAHVRLMSDMMALAFQTDSTRIASYLLAHDGDNRSYPHLGVRQGHHS</sequence>
<organism evidence="1">
    <name type="scientific">marine metagenome</name>
    <dbReference type="NCBI Taxonomy" id="408172"/>
    <lineage>
        <taxon>unclassified sequences</taxon>
        <taxon>metagenomes</taxon>
        <taxon>ecological metagenomes</taxon>
    </lineage>
</organism>
<evidence type="ECO:0000313" key="1">
    <source>
        <dbReference type="EMBL" id="SVC84859.1"/>
    </source>
</evidence>
<dbReference type="AlphaFoldDB" id="A0A382QH57"/>
<evidence type="ECO:0008006" key="2">
    <source>
        <dbReference type="Google" id="ProtNLM"/>
    </source>
</evidence>
<gene>
    <name evidence="1" type="ORF">METZ01_LOCUS337713</name>
</gene>
<accession>A0A382QH57</accession>
<feature type="non-terminal residue" evidence="1">
    <location>
        <position position="332"/>
    </location>
</feature>
<proteinExistence type="predicted"/>
<reference evidence="1" key="1">
    <citation type="submission" date="2018-05" db="EMBL/GenBank/DDBJ databases">
        <authorList>
            <person name="Lanie J.A."/>
            <person name="Ng W.-L."/>
            <person name="Kazmierczak K.M."/>
            <person name="Andrzejewski T.M."/>
            <person name="Davidsen T.M."/>
            <person name="Wayne K.J."/>
            <person name="Tettelin H."/>
            <person name="Glass J.I."/>
            <person name="Rusch D."/>
            <person name="Podicherti R."/>
            <person name="Tsui H.-C.T."/>
            <person name="Winkler M.E."/>
        </authorList>
    </citation>
    <scope>NUCLEOTIDE SEQUENCE</scope>
</reference>